<keyword evidence="1" id="KW-0732">Signal</keyword>
<comment type="caution">
    <text evidence="2">The sequence shown here is derived from an EMBL/GenBank/DDBJ whole genome shotgun (WGS) entry which is preliminary data.</text>
</comment>
<evidence type="ECO:0000313" key="2">
    <source>
        <dbReference type="EMBL" id="KAJ8317524.1"/>
    </source>
</evidence>
<feature type="chain" id="PRO_5045907413" evidence="1">
    <location>
        <begin position="23"/>
        <end position="143"/>
    </location>
</feature>
<proteinExistence type="predicted"/>
<dbReference type="EMBL" id="JARBDR010000246">
    <property type="protein sequence ID" value="KAJ8317524.1"/>
    <property type="molecule type" value="Genomic_DNA"/>
</dbReference>
<sequence>MSRKSSISVAIFVVVCLYITDAQLNCAQYLIPADSMFNHPTEMPALFTDSVITNLTLIHRESYYQCTEEKYGIHSNYKSWWLFKGCGGLFELNECLTDPTKTLQMKTGLELTPEQLEIAQKSYQEFGKLKEVIEFNKDQNTAA</sequence>
<dbReference type="Proteomes" id="UP001217089">
    <property type="component" value="Unassembled WGS sequence"/>
</dbReference>
<gene>
    <name evidence="2" type="ORF">KUTeg_005428</name>
</gene>
<name>A0ABQ9FJS8_TEGGR</name>
<feature type="signal peptide" evidence="1">
    <location>
        <begin position="1"/>
        <end position="22"/>
    </location>
</feature>
<protein>
    <submittedName>
        <fullName evidence="2">Uncharacterized protein</fullName>
    </submittedName>
</protein>
<evidence type="ECO:0000313" key="3">
    <source>
        <dbReference type="Proteomes" id="UP001217089"/>
    </source>
</evidence>
<evidence type="ECO:0000256" key="1">
    <source>
        <dbReference type="SAM" id="SignalP"/>
    </source>
</evidence>
<reference evidence="2 3" key="1">
    <citation type="submission" date="2022-12" db="EMBL/GenBank/DDBJ databases">
        <title>Chromosome-level genome of Tegillarca granosa.</title>
        <authorList>
            <person name="Kim J."/>
        </authorList>
    </citation>
    <scope>NUCLEOTIDE SEQUENCE [LARGE SCALE GENOMIC DNA]</scope>
    <source>
        <strain evidence="2">Teg-2019</strain>
        <tissue evidence="2">Adductor muscle</tissue>
    </source>
</reference>
<organism evidence="2 3">
    <name type="scientific">Tegillarca granosa</name>
    <name type="common">Malaysian cockle</name>
    <name type="synonym">Anadara granosa</name>
    <dbReference type="NCBI Taxonomy" id="220873"/>
    <lineage>
        <taxon>Eukaryota</taxon>
        <taxon>Metazoa</taxon>
        <taxon>Spiralia</taxon>
        <taxon>Lophotrochozoa</taxon>
        <taxon>Mollusca</taxon>
        <taxon>Bivalvia</taxon>
        <taxon>Autobranchia</taxon>
        <taxon>Pteriomorphia</taxon>
        <taxon>Arcoida</taxon>
        <taxon>Arcoidea</taxon>
        <taxon>Arcidae</taxon>
        <taxon>Tegillarca</taxon>
    </lineage>
</organism>
<accession>A0ABQ9FJS8</accession>
<keyword evidence="3" id="KW-1185">Reference proteome</keyword>